<evidence type="ECO:0000259" key="3">
    <source>
        <dbReference type="Pfam" id="PF02517"/>
    </source>
</evidence>
<dbReference type="AlphaFoldDB" id="A0A4Y9JBS9"/>
<evidence type="ECO:0000256" key="1">
    <source>
        <dbReference type="ARBA" id="ARBA00009067"/>
    </source>
</evidence>
<accession>A0A4Y9JBS9</accession>
<comment type="similarity">
    <text evidence="1">Belongs to the UPF0177 family.</text>
</comment>
<dbReference type="GO" id="GO:0008237">
    <property type="term" value="F:metallopeptidase activity"/>
    <property type="evidence" value="ECO:0007669"/>
    <property type="project" value="UniProtKB-KW"/>
</dbReference>
<evidence type="ECO:0000256" key="2">
    <source>
        <dbReference type="SAM" id="Phobius"/>
    </source>
</evidence>
<evidence type="ECO:0000313" key="5">
    <source>
        <dbReference type="Proteomes" id="UP000297253"/>
    </source>
</evidence>
<evidence type="ECO:0000313" key="4">
    <source>
        <dbReference type="EMBL" id="TFU98460.1"/>
    </source>
</evidence>
<feature type="transmembrane region" description="Helical" evidence="2">
    <location>
        <begin position="144"/>
        <end position="161"/>
    </location>
</feature>
<dbReference type="InterPro" id="IPR003675">
    <property type="entry name" value="Rce1/LyrA-like_dom"/>
</dbReference>
<proteinExistence type="inferred from homology"/>
<keyword evidence="2" id="KW-0812">Transmembrane</keyword>
<keyword evidence="4" id="KW-0645">Protease</keyword>
<reference evidence="4 5" key="1">
    <citation type="submission" date="2019-03" db="EMBL/GenBank/DDBJ databases">
        <title>Diversity of the mouse oral microbiome.</title>
        <authorList>
            <person name="Joseph S."/>
            <person name="Aduse-Opoku J."/>
            <person name="Curtis M."/>
            <person name="Wade W."/>
            <person name="Hashim A."/>
        </authorList>
    </citation>
    <scope>NUCLEOTIDE SEQUENCE [LARGE SCALE GENOMIC DNA]</scope>
    <source>
        <strain evidence="4 5">WM131</strain>
    </source>
</reference>
<feature type="transmembrane region" description="Helical" evidence="2">
    <location>
        <begin position="113"/>
        <end position="132"/>
    </location>
</feature>
<sequence length="307" mass="33854">MKGRNKMEKNRMFAAVQTQSDKKLNWLYAFLLPAIVQFVLFIGFIIAGFLMDVLLAFLPTDAVQMLFYILDPVFLQLLAFAVPFALILVWVRFVEKRPIAGLGLYNKGAFKEFAQGLGVGTLLISAVVLVQWMTGGIELEETYFTGLNVLNFLIIFPFWFIQSATEELATRGWLFPSVARKTSLPIGLAVSSLLFSLLHLGNNAISLISLLNIALFGLFACLYVLKTDNIWGVSAVHAAWNCFQGTVFGVNVSGISVSYSLMRFTPTSAPTYLSGSEFGSEGSIIASIILAIGCACLVWRLYPRRAS</sequence>
<keyword evidence="2" id="KW-1133">Transmembrane helix</keyword>
<protein>
    <submittedName>
        <fullName evidence="4">CPBP family intramembrane metalloprotease</fullName>
    </submittedName>
</protein>
<feature type="transmembrane region" description="Helical" evidence="2">
    <location>
        <begin position="204"/>
        <end position="225"/>
    </location>
</feature>
<dbReference type="EMBL" id="SPPD01000003">
    <property type="protein sequence ID" value="TFU98460.1"/>
    <property type="molecule type" value="Genomic_DNA"/>
</dbReference>
<feature type="transmembrane region" description="Helical" evidence="2">
    <location>
        <begin position="282"/>
        <end position="302"/>
    </location>
</feature>
<feature type="transmembrane region" description="Helical" evidence="2">
    <location>
        <begin position="73"/>
        <end position="93"/>
    </location>
</feature>
<name>A0A4Y9JBS9_9STRE</name>
<keyword evidence="2" id="KW-0472">Membrane</keyword>
<dbReference type="PANTHER" id="PTHR39430">
    <property type="entry name" value="MEMBRANE-ASSOCIATED PROTEASE-RELATED"/>
    <property type="match status" value="1"/>
</dbReference>
<feature type="transmembrane region" description="Helical" evidence="2">
    <location>
        <begin position="237"/>
        <end position="262"/>
    </location>
</feature>
<dbReference type="GO" id="GO:0006508">
    <property type="term" value="P:proteolysis"/>
    <property type="evidence" value="ECO:0007669"/>
    <property type="project" value="UniProtKB-KW"/>
</dbReference>
<feature type="transmembrane region" description="Helical" evidence="2">
    <location>
        <begin position="182"/>
        <end position="198"/>
    </location>
</feature>
<organism evidence="4 5">
    <name type="scientific">Streptococcus cuniculi</name>
    <dbReference type="NCBI Taxonomy" id="1432788"/>
    <lineage>
        <taxon>Bacteria</taxon>
        <taxon>Bacillati</taxon>
        <taxon>Bacillota</taxon>
        <taxon>Bacilli</taxon>
        <taxon>Lactobacillales</taxon>
        <taxon>Streptococcaceae</taxon>
        <taxon>Streptococcus</taxon>
    </lineage>
</organism>
<dbReference type="OrthoDB" id="324900at2"/>
<dbReference type="Proteomes" id="UP000297253">
    <property type="component" value="Unassembled WGS sequence"/>
</dbReference>
<feature type="transmembrane region" description="Helical" evidence="2">
    <location>
        <begin position="26"/>
        <end position="51"/>
    </location>
</feature>
<dbReference type="Pfam" id="PF02517">
    <property type="entry name" value="Rce1-like"/>
    <property type="match status" value="1"/>
</dbReference>
<dbReference type="GO" id="GO:0004175">
    <property type="term" value="F:endopeptidase activity"/>
    <property type="evidence" value="ECO:0007669"/>
    <property type="project" value="UniProtKB-ARBA"/>
</dbReference>
<gene>
    <name evidence="4" type="ORF">E4T82_03705</name>
</gene>
<keyword evidence="4" id="KW-0482">Metalloprotease</keyword>
<dbReference type="STRING" id="1432788.BU202_05340"/>
<comment type="caution">
    <text evidence="4">The sequence shown here is derived from an EMBL/GenBank/DDBJ whole genome shotgun (WGS) entry which is preliminary data.</text>
</comment>
<dbReference type="GO" id="GO:0080120">
    <property type="term" value="P:CAAX-box protein maturation"/>
    <property type="evidence" value="ECO:0007669"/>
    <property type="project" value="UniProtKB-ARBA"/>
</dbReference>
<dbReference type="PANTHER" id="PTHR39430:SF1">
    <property type="entry name" value="PROTEASE"/>
    <property type="match status" value="1"/>
</dbReference>
<keyword evidence="4" id="KW-0378">Hydrolase</keyword>
<feature type="domain" description="CAAX prenyl protease 2/Lysostaphin resistance protein A-like" evidence="3">
    <location>
        <begin position="151"/>
        <end position="243"/>
    </location>
</feature>